<dbReference type="InterPro" id="IPR003848">
    <property type="entry name" value="DUF218"/>
</dbReference>
<proteinExistence type="predicted"/>
<dbReference type="Proteomes" id="UP000682843">
    <property type="component" value="Chromosome"/>
</dbReference>
<evidence type="ECO:0000313" key="4">
    <source>
        <dbReference type="Proteomes" id="UP000682843"/>
    </source>
</evidence>
<feature type="transmembrane region" description="Helical" evidence="1">
    <location>
        <begin position="12"/>
        <end position="32"/>
    </location>
</feature>
<sequence length="266" mass="29254">MFFYASKILGFFTQPSNFIAALCVVGLALVLMNRHRLGTWLVTSGILLLLLFGYSPLANVMLLPLTERFPKWQDDGRAPDGVIVLGGAIDSDSSTARGSLEMNASGERITAMLELAHRYPQARIVFTGGASSLIEQSLSEAPVAGDVLRRFGVASERVLLETDSRTTDENASFTARMVHPKPGERWLLVTSAWHMPRSIGAFRKAGFDVEAYPVDWRTRGWIDAGETFDAASHGLARSDVAMHEWVGLISYRLAGRSSEWLPGPKR</sequence>
<keyword evidence="4" id="KW-1185">Reference proteome</keyword>
<dbReference type="InterPro" id="IPR014729">
    <property type="entry name" value="Rossmann-like_a/b/a_fold"/>
</dbReference>
<gene>
    <name evidence="3" type="ORF">RPMA_12105</name>
</gene>
<dbReference type="PANTHER" id="PTHR30336">
    <property type="entry name" value="INNER MEMBRANE PROTEIN, PROBABLE PERMEASE"/>
    <property type="match status" value="1"/>
</dbReference>
<keyword evidence="1" id="KW-0812">Transmembrane</keyword>
<keyword evidence="1" id="KW-0472">Membrane</keyword>
<evidence type="ECO:0000256" key="1">
    <source>
        <dbReference type="SAM" id="Phobius"/>
    </source>
</evidence>
<organism evidence="3 4">
    <name type="scientific">Tardiphaga alba</name>
    <dbReference type="NCBI Taxonomy" id="340268"/>
    <lineage>
        <taxon>Bacteria</taxon>
        <taxon>Pseudomonadati</taxon>
        <taxon>Pseudomonadota</taxon>
        <taxon>Alphaproteobacteria</taxon>
        <taxon>Hyphomicrobiales</taxon>
        <taxon>Nitrobacteraceae</taxon>
        <taxon>Tardiphaga</taxon>
    </lineage>
</organism>
<dbReference type="Pfam" id="PF02698">
    <property type="entry name" value="DUF218"/>
    <property type="match status" value="1"/>
</dbReference>
<accession>A0ABX8A767</accession>
<protein>
    <submittedName>
        <fullName evidence="3">YdcF family protein</fullName>
    </submittedName>
</protein>
<dbReference type="RefSeq" id="WP_211913035.1">
    <property type="nucleotide sequence ID" value="NZ_CP036498.1"/>
</dbReference>
<dbReference type="CDD" id="cd06259">
    <property type="entry name" value="YdcF-like"/>
    <property type="match status" value="1"/>
</dbReference>
<keyword evidence="1" id="KW-1133">Transmembrane helix</keyword>
<feature type="domain" description="DUF218" evidence="2">
    <location>
        <begin position="80"/>
        <end position="247"/>
    </location>
</feature>
<feature type="transmembrane region" description="Helical" evidence="1">
    <location>
        <begin position="39"/>
        <end position="57"/>
    </location>
</feature>
<evidence type="ECO:0000313" key="3">
    <source>
        <dbReference type="EMBL" id="QUS39493.1"/>
    </source>
</evidence>
<dbReference type="EMBL" id="CP036498">
    <property type="protein sequence ID" value="QUS39493.1"/>
    <property type="molecule type" value="Genomic_DNA"/>
</dbReference>
<name>A0ABX8A767_9BRAD</name>
<reference evidence="3 4" key="1">
    <citation type="submission" date="2019-02" db="EMBL/GenBank/DDBJ databases">
        <title>Emended description of the genus Rhodopseudomonas and description of Rhodopseudomonas albus sp. nov., a non-phototrophic, heavy-metal-tolerant bacterium isolated from garden soil.</title>
        <authorList>
            <person name="Bao Z."/>
            <person name="Cao W.W."/>
            <person name="Sato Y."/>
            <person name="Nishizawa T."/>
            <person name="Zhao J."/>
            <person name="Guo Y."/>
            <person name="Ohta H."/>
        </authorList>
    </citation>
    <scope>NUCLEOTIDE SEQUENCE [LARGE SCALE GENOMIC DNA]</scope>
    <source>
        <strain evidence="3 4">SK50-23</strain>
    </source>
</reference>
<dbReference type="InterPro" id="IPR051599">
    <property type="entry name" value="Cell_Envelope_Assoc"/>
</dbReference>
<dbReference type="PANTHER" id="PTHR30336:SF4">
    <property type="entry name" value="ENVELOPE BIOGENESIS FACTOR ELYC"/>
    <property type="match status" value="1"/>
</dbReference>
<evidence type="ECO:0000259" key="2">
    <source>
        <dbReference type="Pfam" id="PF02698"/>
    </source>
</evidence>
<dbReference type="Gene3D" id="3.40.50.620">
    <property type="entry name" value="HUPs"/>
    <property type="match status" value="1"/>
</dbReference>